<feature type="domain" description="ARID" evidence="5">
    <location>
        <begin position="31"/>
        <end position="93"/>
    </location>
</feature>
<dbReference type="InterPro" id="IPR036431">
    <property type="entry name" value="ARID_dom_sf"/>
</dbReference>
<evidence type="ECO:0000256" key="1">
    <source>
        <dbReference type="ARBA" id="ARBA00023015"/>
    </source>
</evidence>
<keyword evidence="1" id="KW-0805">Transcription regulation</keyword>
<dbReference type="Pfam" id="PF01388">
    <property type="entry name" value="ARID"/>
    <property type="match status" value="1"/>
</dbReference>
<organism evidence="6 7">
    <name type="scientific">Caerostris extrusa</name>
    <name type="common">Bark spider</name>
    <name type="synonym">Caerostris bankana</name>
    <dbReference type="NCBI Taxonomy" id="172846"/>
    <lineage>
        <taxon>Eukaryota</taxon>
        <taxon>Metazoa</taxon>
        <taxon>Ecdysozoa</taxon>
        <taxon>Arthropoda</taxon>
        <taxon>Chelicerata</taxon>
        <taxon>Arachnida</taxon>
        <taxon>Araneae</taxon>
        <taxon>Araneomorphae</taxon>
        <taxon>Entelegynae</taxon>
        <taxon>Araneoidea</taxon>
        <taxon>Araneidae</taxon>
        <taxon>Caerostris</taxon>
    </lineage>
</organism>
<evidence type="ECO:0000256" key="3">
    <source>
        <dbReference type="ARBA" id="ARBA00023163"/>
    </source>
</evidence>
<dbReference type="InterPro" id="IPR001606">
    <property type="entry name" value="ARID_dom"/>
</dbReference>
<dbReference type="GO" id="GO:0006357">
    <property type="term" value="P:regulation of transcription by RNA polymerase II"/>
    <property type="evidence" value="ECO:0007669"/>
    <property type="project" value="InterPro"/>
</dbReference>
<gene>
    <name evidence="6" type="ORF">CEXT_512331</name>
</gene>
<keyword evidence="3" id="KW-0804">Transcription</keyword>
<sequence length="93" mass="10476">MDDTILPRLLTPISQNFLIKVQNSSSSTRSRVPLISFCLITVKPKHFKGTPVNRIPIMAKQVLDLYELYRLVVARGGLVEVINKKFGGRLPKV</sequence>
<dbReference type="SUPFAM" id="SSF46774">
    <property type="entry name" value="ARID-like"/>
    <property type="match status" value="1"/>
</dbReference>
<dbReference type="PANTHER" id="PTHR15348">
    <property type="entry name" value="AT-RICH INTERACTIVE DOMAIN-CONTAINING PROTEIN ARID DOMAIN- CONTAINING PROTEIN DEAD RINGER PROTEIN B-CELL REGULATOR OF IGH TRANSCRIPTION BRIGHT"/>
    <property type="match status" value="1"/>
</dbReference>
<evidence type="ECO:0000313" key="7">
    <source>
        <dbReference type="Proteomes" id="UP001054945"/>
    </source>
</evidence>
<dbReference type="PANTHER" id="PTHR15348:SF0">
    <property type="entry name" value="PROTEIN DEAD RINGER"/>
    <property type="match status" value="1"/>
</dbReference>
<dbReference type="InterPro" id="IPR045147">
    <property type="entry name" value="ARI3A/B/C"/>
</dbReference>
<protein>
    <recommendedName>
        <fullName evidence="5">ARID domain-containing protein</fullName>
    </recommendedName>
</protein>
<name>A0AAV4TDW8_CAEEX</name>
<accession>A0AAV4TDW8</accession>
<dbReference type="PROSITE" id="PS51011">
    <property type="entry name" value="ARID"/>
    <property type="match status" value="1"/>
</dbReference>
<evidence type="ECO:0000256" key="4">
    <source>
        <dbReference type="ARBA" id="ARBA00023242"/>
    </source>
</evidence>
<dbReference type="GO" id="GO:0005634">
    <property type="term" value="C:nucleus"/>
    <property type="evidence" value="ECO:0007669"/>
    <property type="project" value="TreeGrafter"/>
</dbReference>
<proteinExistence type="predicted"/>
<evidence type="ECO:0000313" key="6">
    <source>
        <dbReference type="EMBL" id="GIY43389.1"/>
    </source>
</evidence>
<keyword evidence="4" id="KW-0539">Nucleus</keyword>
<dbReference type="GO" id="GO:0003677">
    <property type="term" value="F:DNA binding"/>
    <property type="evidence" value="ECO:0007669"/>
    <property type="project" value="UniProtKB-KW"/>
</dbReference>
<comment type="caution">
    <text evidence="6">The sequence shown here is derived from an EMBL/GenBank/DDBJ whole genome shotgun (WGS) entry which is preliminary data.</text>
</comment>
<dbReference type="Gene3D" id="1.10.150.60">
    <property type="entry name" value="ARID DNA-binding domain"/>
    <property type="match status" value="1"/>
</dbReference>
<keyword evidence="2" id="KW-0238">DNA-binding</keyword>
<dbReference type="Proteomes" id="UP001054945">
    <property type="component" value="Unassembled WGS sequence"/>
</dbReference>
<dbReference type="AlphaFoldDB" id="A0AAV4TDW8"/>
<evidence type="ECO:0000259" key="5">
    <source>
        <dbReference type="PROSITE" id="PS51011"/>
    </source>
</evidence>
<evidence type="ECO:0000256" key="2">
    <source>
        <dbReference type="ARBA" id="ARBA00023125"/>
    </source>
</evidence>
<keyword evidence="7" id="KW-1185">Reference proteome</keyword>
<dbReference type="EMBL" id="BPLR01010971">
    <property type="protein sequence ID" value="GIY43389.1"/>
    <property type="molecule type" value="Genomic_DNA"/>
</dbReference>
<reference evidence="6 7" key="1">
    <citation type="submission" date="2021-06" db="EMBL/GenBank/DDBJ databases">
        <title>Caerostris extrusa draft genome.</title>
        <authorList>
            <person name="Kono N."/>
            <person name="Arakawa K."/>
        </authorList>
    </citation>
    <scope>NUCLEOTIDE SEQUENCE [LARGE SCALE GENOMIC DNA]</scope>
</reference>